<keyword evidence="9 14" id="KW-0472">Membrane</keyword>
<feature type="chain" id="PRO_5043747321" evidence="15">
    <location>
        <begin position="17"/>
        <end position="448"/>
    </location>
</feature>
<evidence type="ECO:0000256" key="4">
    <source>
        <dbReference type="ARBA" id="ARBA00022511"/>
    </source>
</evidence>
<evidence type="ECO:0000256" key="9">
    <source>
        <dbReference type="ARBA" id="ARBA00023136"/>
    </source>
</evidence>
<keyword evidence="8 14" id="KW-1133">Transmembrane helix</keyword>
<dbReference type="SUPFAM" id="SSF58069">
    <property type="entry name" value="Virus ectodomain"/>
    <property type="match status" value="1"/>
</dbReference>
<reference evidence="16" key="3">
    <citation type="submission" date="2025-09" db="UniProtKB">
        <authorList>
            <consortium name="Ensembl"/>
        </authorList>
    </citation>
    <scope>IDENTIFICATION</scope>
</reference>
<dbReference type="Ensembl" id="ENSPNAT00000002793.2">
    <property type="protein sequence ID" value="ENSPNAP00000027370.2"/>
    <property type="gene ID" value="ENSPNAG00000012818.2"/>
</dbReference>
<dbReference type="Pfam" id="PF00429">
    <property type="entry name" value="TLV_coat"/>
    <property type="match status" value="1"/>
</dbReference>
<protein>
    <submittedName>
        <fullName evidence="16">Uncharacterized protein</fullName>
    </submittedName>
</protein>
<dbReference type="PANTHER" id="PTHR10424:SF81">
    <property type="entry name" value="ERVV2 PROTEIN"/>
    <property type="match status" value="1"/>
</dbReference>
<dbReference type="InterPro" id="IPR018154">
    <property type="entry name" value="TLV/ENV_coat_polyprotein"/>
</dbReference>
<keyword evidence="11" id="KW-1015">Disulfide bond</keyword>
<dbReference type="PANTHER" id="PTHR10424">
    <property type="entry name" value="VIRAL ENVELOPE PROTEIN"/>
    <property type="match status" value="1"/>
</dbReference>
<dbReference type="GeneTree" id="ENSGT00530000064449"/>
<keyword evidence="10" id="KW-0564">Palmitate</keyword>
<evidence type="ECO:0000256" key="8">
    <source>
        <dbReference type="ARBA" id="ARBA00022989"/>
    </source>
</evidence>
<evidence type="ECO:0000256" key="11">
    <source>
        <dbReference type="ARBA" id="ARBA00023157"/>
    </source>
</evidence>
<evidence type="ECO:0000256" key="3">
    <source>
        <dbReference type="ARBA" id="ARBA00004563"/>
    </source>
</evidence>
<keyword evidence="5" id="KW-0945">Host-virus interaction</keyword>
<reference evidence="16 17" key="1">
    <citation type="submission" date="2020-10" db="EMBL/GenBank/DDBJ databases">
        <title>Pygocentrus nattereri (red-bellied piranha) genome, fPygNat1, primary haplotype.</title>
        <authorList>
            <person name="Myers G."/>
            <person name="Meyer A."/>
            <person name="Karagic N."/>
            <person name="Pippel M."/>
            <person name="Winkler S."/>
            <person name="Tracey A."/>
            <person name="Wood J."/>
            <person name="Formenti G."/>
            <person name="Howe K."/>
            <person name="Fedrigo O."/>
            <person name="Jarvis E.D."/>
        </authorList>
    </citation>
    <scope>NUCLEOTIDE SEQUENCE [LARGE SCALE GENOMIC DNA]</scope>
</reference>
<evidence type="ECO:0000313" key="16">
    <source>
        <dbReference type="Ensembl" id="ENSPNAP00000027370.2"/>
    </source>
</evidence>
<comment type="subcellular location">
    <subcellularLocation>
        <location evidence="1">Host cell membrane</location>
        <topology evidence="1">Single-pass type I membrane protein</topology>
    </subcellularLocation>
    <subcellularLocation>
        <location evidence="2">Host endomembrane system</location>
        <topology evidence="2">Peripheral membrane protein</topology>
    </subcellularLocation>
    <subcellularLocation>
        <location evidence="3">Virion membrane</location>
        <topology evidence="3">Single-pass type I membrane protein</topology>
    </subcellularLocation>
</comment>
<dbReference type="Gene3D" id="1.10.287.210">
    <property type="match status" value="1"/>
</dbReference>
<evidence type="ECO:0000256" key="12">
    <source>
        <dbReference type="ARBA" id="ARBA00023180"/>
    </source>
</evidence>
<evidence type="ECO:0000313" key="17">
    <source>
        <dbReference type="Proteomes" id="UP001501920"/>
    </source>
</evidence>
<keyword evidence="13" id="KW-0449">Lipoprotein</keyword>
<organism evidence="16 17">
    <name type="scientific">Pygocentrus nattereri</name>
    <name type="common">Red-bellied piranha</name>
    <dbReference type="NCBI Taxonomy" id="42514"/>
    <lineage>
        <taxon>Eukaryota</taxon>
        <taxon>Metazoa</taxon>
        <taxon>Chordata</taxon>
        <taxon>Craniata</taxon>
        <taxon>Vertebrata</taxon>
        <taxon>Euteleostomi</taxon>
        <taxon>Actinopterygii</taxon>
        <taxon>Neopterygii</taxon>
        <taxon>Teleostei</taxon>
        <taxon>Ostariophysi</taxon>
        <taxon>Characiformes</taxon>
        <taxon>Characoidei</taxon>
        <taxon>Pygocentrus</taxon>
    </lineage>
</organism>
<evidence type="ECO:0000256" key="13">
    <source>
        <dbReference type="ARBA" id="ARBA00023288"/>
    </source>
</evidence>
<evidence type="ECO:0000256" key="14">
    <source>
        <dbReference type="SAM" id="Phobius"/>
    </source>
</evidence>
<feature type="signal peptide" evidence="15">
    <location>
        <begin position="1"/>
        <end position="16"/>
    </location>
</feature>
<evidence type="ECO:0000256" key="6">
    <source>
        <dbReference type="ARBA" id="ARBA00022692"/>
    </source>
</evidence>
<evidence type="ECO:0000256" key="2">
    <source>
        <dbReference type="ARBA" id="ARBA00004531"/>
    </source>
</evidence>
<feature type="transmembrane region" description="Helical" evidence="14">
    <location>
        <begin position="387"/>
        <end position="409"/>
    </location>
</feature>
<dbReference type="OMA" id="CIRICVI"/>
<keyword evidence="15" id="KW-0732">Signal</keyword>
<evidence type="ECO:0000256" key="10">
    <source>
        <dbReference type="ARBA" id="ARBA00023139"/>
    </source>
</evidence>
<evidence type="ECO:0000256" key="15">
    <source>
        <dbReference type="SAM" id="SignalP"/>
    </source>
</evidence>
<keyword evidence="12" id="KW-0325">Glycoprotein</keyword>
<keyword evidence="7" id="KW-1043">Host membrane</keyword>
<evidence type="ECO:0000256" key="5">
    <source>
        <dbReference type="ARBA" id="ARBA00022581"/>
    </source>
</evidence>
<name>A0A3B4DV96_PYGNA</name>
<dbReference type="Proteomes" id="UP001501920">
    <property type="component" value="Chromosome 23"/>
</dbReference>
<keyword evidence="6 14" id="KW-0812">Transmembrane</keyword>
<accession>A0A3B4DV96</accession>
<dbReference type="STRING" id="42514.ENSPNAP00000027370"/>
<keyword evidence="17" id="KW-1185">Reference proteome</keyword>
<evidence type="ECO:0000256" key="7">
    <source>
        <dbReference type="ARBA" id="ARBA00022870"/>
    </source>
</evidence>
<keyword evidence="4" id="KW-1032">Host cell membrane</keyword>
<dbReference type="AlphaFoldDB" id="A0A3B4DV96"/>
<sequence>MLQLILILCLVERAGGSPMDNVFWQYANWTAKQYTNDSCYVCHLMPSSVNKHSMVTAPQDLSATLQAVAHTCLSPDCLNVTHYNYPHINYSLSLSQDFCSKIRNTSDLAICLQYILKYVFTNSSTPGTPLAMSAINKGPFSVCFEGSGHIPLGYLPDSLCPYTVSPCKGSSSRSCSALAPDDRGTTPSSYVTDWYWVCGHKVYVILPENWGGRCAFTLFNSSLILISHNPLGGHHIARRNKRSSDDDFPPPEHQLESKAAKFWECLFPQYGLSQVWNQLEVTHYRLATFTNATRMALQGVKDELIALRLTTMQNRMALDLLLAKEGGVCAMVGDSCCTYIPANDEDHGSISVALDRMRQVSTQLQLDEHGGWGWGSIGSLFGFLTPYFTMAVPFICMVLLLLCLGPCFFRCLMERVYALASAMRPPRPVYQPLISSTNHMYVCSHAPL</sequence>
<reference evidence="16" key="2">
    <citation type="submission" date="2025-08" db="UniProtKB">
        <authorList>
            <consortium name="Ensembl"/>
        </authorList>
    </citation>
    <scope>IDENTIFICATION</scope>
</reference>
<proteinExistence type="predicted"/>
<evidence type="ECO:0000256" key="1">
    <source>
        <dbReference type="ARBA" id="ARBA00004402"/>
    </source>
</evidence>